<feature type="compositionally biased region" description="Low complexity" evidence="1">
    <location>
        <begin position="37"/>
        <end position="50"/>
    </location>
</feature>
<sequence length="468" mass="48068">MTDTPGWAPPGSPEDPQGGDARQAGAPEAAPDDPHAAEPAAGEPSPGTGPDTNGQGTNRQGTKWSENQPPRADWHAPGRAGTPPPGATGPGQGWGGGQSQGWGQGWGNGQNQGWGQGPGRGPAWDGRPPAAKPGVVPLRPLGLGEILDGSVSTLRAHWRTVLGISLVVSVVTQAALGVASWWTLNDLADRFEEFEASAATSQAPSFGEVMALFTGVFTTNGVAALVQLVSTCIATALLTMVVSRAVLGRPVSTGLAWQEARPRLGAMFGLTLLLTLLSVGVLGVGAVPGVLLLVAGNELAAAGTFFLGMTAAFFVLVWLMIRYSLAVPALMLEKQGILKAMSRSARLVRGSWWRVFGVLVLTGILTSIVVMIVSMPFSLFSMAANGDSMTDFLNGGAPMRMSAAAVAISGVGGVIGYTITLPINAGVTTLLYVDQRIRREALDLELARAAGVPGYGDDNGAEAPPAGA</sequence>
<dbReference type="PANTHER" id="PTHR33133">
    <property type="entry name" value="OS08G0107100 PROTEIN-RELATED"/>
    <property type="match status" value="1"/>
</dbReference>
<evidence type="ECO:0000256" key="1">
    <source>
        <dbReference type="SAM" id="MobiDB-lite"/>
    </source>
</evidence>
<dbReference type="RefSeq" id="WP_344386120.1">
    <property type="nucleotide sequence ID" value="NZ_BAAATA010000055.1"/>
</dbReference>
<feature type="transmembrane region" description="Helical" evidence="2">
    <location>
        <begin position="268"/>
        <end position="293"/>
    </location>
</feature>
<feature type="transmembrane region" description="Helical" evidence="2">
    <location>
        <begin position="222"/>
        <end position="247"/>
    </location>
</feature>
<dbReference type="InterPro" id="IPR018476">
    <property type="entry name" value="GlyceroP-diester-Pdiesterase_M"/>
</dbReference>
<keyword evidence="2" id="KW-1133">Transmembrane helix</keyword>
<proteinExistence type="predicted"/>
<feature type="transmembrane region" description="Helical" evidence="2">
    <location>
        <begin position="305"/>
        <end position="332"/>
    </location>
</feature>
<evidence type="ECO:0000256" key="2">
    <source>
        <dbReference type="SAM" id="Phobius"/>
    </source>
</evidence>
<dbReference type="Pfam" id="PF10110">
    <property type="entry name" value="GPDPase_memb"/>
    <property type="match status" value="1"/>
</dbReference>
<protein>
    <submittedName>
        <fullName evidence="4">Glycerophosphoryl diester phosphodiesterase membrane domain-containing protein</fullName>
    </submittedName>
</protein>
<feature type="transmembrane region" description="Helical" evidence="2">
    <location>
        <begin position="403"/>
        <end position="433"/>
    </location>
</feature>
<dbReference type="Proteomes" id="UP001501358">
    <property type="component" value="Unassembled WGS sequence"/>
</dbReference>
<keyword evidence="5" id="KW-1185">Reference proteome</keyword>
<feature type="domain" description="Glycerophosphoryl diester phosphodiesterase membrane" evidence="3">
    <location>
        <begin position="306"/>
        <end position="383"/>
    </location>
</feature>
<reference evidence="4 5" key="1">
    <citation type="journal article" date="2019" name="Int. J. Syst. Evol. Microbiol.">
        <title>The Global Catalogue of Microorganisms (GCM) 10K type strain sequencing project: providing services to taxonomists for standard genome sequencing and annotation.</title>
        <authorList>
            <consortium name="The Broad Institute Genomics Platform"/>
            <consortium name="The Broad Institute Genome Sequencing Center for Infectious Disease"/>
            <person name="Wu L."/>
            <person name="Ma J."/>
        </authorList>
    </citation>
    <scope>NUCLEOTIDE SEQUENCE [LARGE SCALE GENOMIC DNA]</scope>
    <source>
        <strain evidence="4 5">JCM 6307</strain>
    </source>
</reference>
<dbReference type="PANTHER" id="PTHR33133:SF1">
    <property type="entry name" value="EXPRESSED PROTEIN-RELATED"/>
    <property type="match status" value="1"/>
</dbReference>
<evidence type="ECO:0000313" key="5">
    <source>
        <dbReference type="Proteomes" id="UP001501358"/>
    </source>
</evidence>
<feature type="compositionally biased region" description="Polar residues" evidence="1">
    <location>
        <begin position="51"/>
        <end position="68"/>
    </location>
</feature>
<organism evidence="4 5">
    <name type="scientific">Streptomyces thermolineatus</name>
    <dbReference type="NCBI Taxonomy" id="44033"/>
    <lineage>
        <taxon>Bacteria</taxon>
        <taxon>Bacillati</taxon>
        <taxon>Actinomycetota</taxon>
        <taxon>Actinomycetes</taxon>
        <taxon>Kitasatosporales</taxon>
        <taxon>Streptomycetaceae</taxon>
        <taxon>Streptomyces</taxon>
    </lineage>
</organism>
<comment type="caution">
    <text evidence="4">The sequence shown here is derived from an EMBL/GenBank/DDBJ whole genome shotgun (WGS) entry which is preliminary data.</text>
</comment>
<evidence type="ECO:0000259" key="3">
    <source>
        <dbReference type="Pfam" id="PF10110"/>
    </source>
</evidence>
<gene>
    <name evidence="4" type="ORF">GCM10010406_54280</name>
</gene>
<feature type="transmembrane region" description="Helical" evidence="2">
    <location>
        <begin position="161"/>
        <end position="184"/>
    </location>
</feature>
<evidence type="ECO:0000313" key="4">
    <source>
        <dbReference type="EMBL" id="GAA2511084.1"/>
    </source>
</evidence>
<feature type="compositionally biased region" description="Gly residues" evidence="1">
    <location>
        <begin position="88"/>
        <end position="120"/>
    </location>
</feature>
<feature type="transmembrane region" description="Helical" evidence="2">
    <location>
        <begin position="353"/>
        <end position="383"/>
    </location>
</feature>
<keyword evidence="2" id="KW-0812">Transmembrane</keyword>
<dbReference type="EMBL" id="BAAATA010000055">
    <property type="protein sequence ID" value="GAA2511084.1"/>
    <property type="molecule type" value="Genomic_DNA"/>
</dbReference>
<feature type="region of interest" description="Disordered" evidence="1">
    <location>
        <begin position="1"/>
        <end position="136"/>
    </location>
</feature>
<name>A0ABN3MY54_9ACTN</name>
<accession>A0ABN3MY54</accession>
<keyword evidence="2" id="KW-0472">Membrane</keyword>